<dbReference type="EMBL" id="JAYMGO010000017">
    <property type="protein sequence ID" value="KAL1257697.1"/>
    <property type="molecule type" value="Genomic_DNA"/>
</dbReference>
<evidence type="ECO:0000313" key="2">
    <source>
        <dbReference type="EMBL" id="KAL1257697.1"/>
    </source>
</evidence>
<gene>
    <name evidence="2" type="ORF">QQF64_010941</name>
</gene>
<name>A0ABR3M1E5_9TELE</name>
<feature type="region of interest" description="Disordered" evidence="1">
    <location>
        <begin position="1"/>
        <end position="21"/>
    </location>
</feature>
<organism evidence="2 3">
    <name type="scientific">Cirrhinus molitorella</name>
    <name type="common">mud carp</name>
    <dbReference type="NCBI Taxonomy" id="172907"/>
    <lineage>
        <taxon>Eukaryota</taxon>
        <taxon>Metazoa</taxon>
        <taxon>Chordata</taxon>
        <taxon>Craniata</taxon>
        <taxon>Vertebrata</taxon>
        <taxon>Euteleostomi</taxon>
        <taxon>Actinopterygii</taxon>
        <taxon>Neopterygii</taxon>
        <taxon>Teleostei</taxon>
        <taxon>Ostariophysi</taxon>
        <taxon>Cypriniformes</taxon>
        <taxon>Cyprinidae</taxon>
        <taxon>Labeoninae</taxon>
        <taxon>Labeonini</taxon>
        <taxon>Cirrhinus</taxon>
    </lineage>
</organism>
<evidence type="ECO:0000256" key="1">
    <source>
        <dbReference type="SAM" id="MobiDB-lite"/>
    </source>
</evidence>
<sequence length="118" mass="13641">MHIVRTDPLPSHHQSLENFPDFPKGRCERSTHRLTHISWRCSPILMNFRPRHPASLLYVWLHLLLPPVNMILRTISRRVQTHRVPFRSSPRPLASPAPSVLSVSDRTCTITVHLTTSK</sequence>
<comment type="caution">
    <text evidence="2">The sequence shown here is derived from an EMBL/GenBank/DDBJ whole genome shotgun (WGS) entry which is preliminary data.</text>
</comment>
<protein>
    <submittedName>
        <fullName evidence="2">Uncharacterized protein</fullName>
    </submittedName>
</protein>
<keyword evidence="3" id="KW-1185">Reference proteome</keyword>
<dbReference type="Proteomes" id="UP001558613">
    <property type="component" value="Unassembled WGS sequence"/>
</dbReference>
<proteinExistence type="predicted"/>
<evidence type="ECO:0000313" key="3">
    <source>
        <dbReference type="Proteomes" id="UP001558613"/>
    </source>
</evidence>
<reference evidence="2 3" key="1">
    <citation type="submission" date="2023-09" db="EMBL/GenBank/DDBJ databases">
        <authorList>
            <person name="Wang M."/>
        </authorList>
    </citation>
    <scope>NUCLEOTIDE SEQUENCE [LARGE SCALE GENOMIC DNA]</scope>
    <source>
        <strain evidence="2">GT-2023</strain>
        <tissue evidence="2">Liver</tissue>
    </source>
</reference>
<accession>A0ABR3M1E5</accession>